<dbReference type="Proteomes" id="UP000468650">
    <property type="component" value="Unassembled WGS sequence"/>
</dbReference>
<sequence>MRVLIYGLAKSGTTVLHLKIKRAMEAKYSSSVSEVFEATSREGDTLYKLDKSSYKIGEHAIVKSLLPGVEGMGVSPDTIIDDYADFDKKIFIVRDPRDRWISDFFYRWYHLHKPKKEEFEIAHRLTQHKEAHPQDLPFYTLFTTNPVRFVAWKERQTKLHARVQKFLTEAKKNDWFVVKYEDIMDGNLDELEKYLGFAIHESDPTDKRFTHVARSKKHGNWRRWFTKDDVEFYRPLYTEYMEFNGYDTEDWKLTPVDHLPPSEGSEYMMKLFTGHHGKPKAKRWTEKLFGK</sequence>
<reference evidence="1 2" key="1">
    <citation type="submission" date="2019-09" db="EMBL/GenBank/DDBJ databases">
        <title>Genomes of family Cryomorphaceae.</title>
        <authorList>
            <person name="Bowman J.P."/>
        </authorList>
    </citation>
    <scope>NUCLEOTIDE SEQUENCE [LARGE SCALE GENOMIC DNA]</scope>
    <source>
        <strain evidence="1 2">LMG 25704</strain>
    </source>
</reference>
<proteinExistence type="predicted"/>
<accession>A0A6N6RE42</accession>
<comment type="caution">
    <text evidence="1">The sequence shown here is derived from an EMBL/GenBank/DDBJ whole genome shotgun (WGS) entry which is preliminary data.</text>
</comment>
<dbReference type="SUPFAM" id="SSF52540">
    <property type="entry name" value="P-loop containing nucleoside triphosphate hydrolases"/>
    <property type="match status" value="1"/>
</dbReference>
<dbReference type="EMBL" id="WBVO01000010">
    <property type="protein sequence ID" value="KAB2807747.1"/>
    <property type="molecule type" value="Genomic_DNA"/>
</dbReference>
<organism evidence="1 2">
    <name type="scientific">Phaeocystidibacter luteus</name>
    <dbReference type="NCBI Taxonomy" id="911197"/>
    <lineage>
        <taxon>Bacteria</taxon>
        <taxon>Pseudomonadati</taxon>
        <taxon>Bacteroidota</taxon>
        <taxon>Flavobacteriia</taxon>
        <taxon>Flavobacteriales</taxon>
        <taxon>Phaeocystidibacteraceae</taxon>
        <taxon>Phaeocystidibacter</taxon>
    </lineage>
</organism>
<dbReference type="Gene3D" id="3.40.50.300">
    <property type="entry name" value="P-loop containing nucleotide triphosphate hydrolases"/>
    <property type="match status" value="1"/>
</dbReference>
<evidence type="ECO:0000313" key="2">
    <source>
        <dbReference type="Proteomes" id="UP000468650"/>
    </source>
</evidence>
<evidence type="ECO:0000313" key="1">
    <source>
        <dbReference type="EMBL" id="KAB2807747.1"/>
    </source>
</evidence>
<keyword evidence="2" id="KW-1185">Reference proteome</keyword>
<dbReference type="OrthoDB" id="8767516at2"/>
<name>A0A6N6RE42_9FLAO</name>
<protein>
    <submittedName>
        <fullName evidence="1">Uncharacterized protein</fullName>
    </submittedName>
</protein>
<gene>
    <name evidence="1" type="ORF">F8C67_11950</name>
</gene>
<dbReference type="InterPro" id="IPR027417">
    <property type="entry name" value="P-loop_NTPase"/>
</dbReference>
<dbReference type="AlphaFoldDB" id="A0A6N6RE42"/>
<dbReference type="RefSeq" id="WP_151668088.1">
    <property type="nucleotide sequence ID" value="NZ_WBVO01000010.1"/>
</dbReference>